<dbReference type="EnsemblMetazoa" id="CLYHEMT009565.1">
    <property type="protein sequence ID" value="CLYHEMP009565.1"/>
    <property type="gene ID" value="CLYHEMG009565"/>
</dbReference>
<reference evidence="1" key="1">
    <citation type="submission" date="2021-01" db="UniProtKB">
        <authorList>
            <consortium name="EnsemblMetazoa"/>
        </authorList>
    </citation>
    <scope>IDENTIFICATION</scope>
</reference>
<protein>
    <submittedName>
        <fullName evidence="1">Uncharacterized protein</fullName>
    </submittedName>
</protein>
<accession>A0A7M5VF90</accession>
<keyword evidence="2" id="KW-1185">Reference proteome</keyword>
<evidence type="ECO:0000313" key="2">
    <source>
        <dbReference type="Proteomes" id="UP000594262"/>
    </source>
</evidence>
<organism evidence="1 2">
    <name type="scientific">Clytia hemisphaerica</name>
    <dbReference type="NCBI Taxonomy" id="252671"/>
    <lineage>
        <taxon>Eukaryota</taxon>
        <taxon>Metazoa</taxon>
        <taxon>Cnidaria</taxon>
        <taxon>Hydrozoa</taxon>
        <taxon>Hydroidolina</taxon>
        <taxon>Leptothecata</taxon>
        <taxon>Obeliida</taxon>
        <taxon>Clytiidae</taxon>
        <taxon>Clytia</taxon>
    </lineage>
</organism>
<proteinExistence type="predicted"/>
<name>A0A7M5VF90_9CNID</name>
<sequence length="187" mass="21421">MQGGLEKNCYRVNFLPNSTTSVESSWEDDQKNIDRSFQFDGGFSSRKRLYSIRESLDRCSVDHNLPQHKIVAIILVCSVGEDCKTLNQNHIKLVLKSSTNADYGVFYDNSSGRWFIIGFVVDQTNRIGEIVIYSGFVDGTEPVGTIIHCDQESFVKLRLMLPPIVNNSWRPIRMCRLVAKTWFLYIT</sequence>
<dbReference type="AlphaFoldDB" id="A0A7M5VF90"/>
<evidence type="ECO:0000313" key="1">
    <source>
        <dbReference type="EnsemblMetazoa" id="CLYHEMP009565.1"/>
    </source>
</evidence>
<dbReference type="Proteomes" id="UP000594262">
    <property type="component" value="Unplaced"/>
</dbReference>